<dbReference type="OrthoDB" id="120976at2759"/>
<comment type="caution">
    <text evidence="2">The sequence shown here is derived from an EMBL/GenBank/DDBJ whole genome shotgun (WGS) entry which is preliminary data.</text>
</comment>
<feature type="compositionally biased region" description="Low complexity" evidence="1">
    <location>
        <begin position="64"/>
        <end position="79"/>
    </location>
</feature>
<evidence type="ECO:0000313" key="3">
    <source>
        <dbReference type="Proteomes" id="UP000613740"/>
    </source>
</evidence>
<feature type="compositionally biased region" description="Low complexity" evidence="1">
    <location>
        <begin position="496"/>
        <end position="513"/>
    </location>
</feature>
<proteinExistence type="predicted"/>
<name>A0A835WS75_9CHLO</name>
<protein>
    <recommendedName>
        <fullName evidence="4">Flagellar associated protein</fullName>
    </recommendedName>
</protein>
<keyword evidence="3" id="KW-1185">Reference proteome</keyword>
<evidence type="ECO:0008006" key="4">
    <source>
        <dbReference type="Google" id="ProtNLM"/>
    </source>
</evidence>
<feature type="compositionally biased region" description="Gly residues" evidence="1">
    <location>
        <begin position="266"/>
        <end position="275"/>
    </location>
</feature>
<organism evidence="2 3">
    <name type="scientific">Chlamydomonas schloesseri</name>
    <dbReference type="NCBI Taxonomy" id="2026947"/>
    <lineage>
        <taxon>Eukaryota</taxon>
        <taxon>Viridiplantae</taxon>
        <taxon>Chlorophyta</taxon>
        <taxon>core chlorophytes</taxon>
        <taxon>Chlorophyceae</taxon>
        <taxon>CS clade</taxon>
        <taxon>Chlamydomonadales</taxon>
        <taxon>Chlamydomonadaceae</taxon>
        <taxon>Chlamydomonas</taxon>
    </lineage>
</organism>
<feature type="region of interest" description="Disordered" evidence="1">
    <location>
        <begin position="211"/>
        <end position="302"/>
    </location>
</feature>
<feature type="region of interest" description="Disordered" evidence="1">
    <location>
        <begin position="371"/>
        <end position="405"/>
    </location>
</feature>
<accession>A0A835WS75</accession>
<feature type="region of interest" description="Disordered" evidence="1">
    <location>
        <begin position="14"/>
        <end position="85"/>
    </location>
</feature>
<dbReference type="Proteomes" id="UP000613740">
    <property type="component" value="Unassembled WGS sequence"/>
</dbReference>
<sequence length="1116" mass="117798">MGKLPRLLVLEVGPDAAPEPSNDRLHLKDMPSVSIRGIRFTTPTSTAAGDRPSAADSAASGQLCSTDSSTCSNSSSHASSHAEPERYAPAAVCGIDCSSARCKGATGAACRRSLPPLPLQTSSSPLPPATTGGDDVRLPLSRARSLTGMELARLALSGCSAAERELHLTHSSDSARVVASPAARLAAKLGLPGAAAASSGSGTAGIGRHQAIGGGVAGGSRARAVQSEGGHSPRAPQPVAEPAEAAAAAAEAGAGSRPEPAAPATGGVGSGGGARPGIWGRLKSMARGGPPAGASGSDDLSARHREEAGALPAGASAAAMRVLAELQERDEFSLVAAARQRSRRNLLGAADQQSLRSASFSVPARAQLGGGEAGAAANARSSRPEPRALGAPSLMSPSASAPTDFSDLMSRVRSCPDVTRLLSDLRLGEFAADNAGDGTEGGDAAKSPTAGGRDATAAPPQLPLTGARSSRARAEVTARSASSAQHPPALPSPVAGSSRLSRSRTGLGNEGPPAGLPGGGSSNGSGPSTFVGSRPRAPARSDMGQARCPGVDEYGTDEEHDDSSAAVRALAARYGSAAVVPTADGADTGSASGGLLGLDLLGLAHRDKSAQLQEALQAANPAAYSEEAAEAAEAAYRALAERAKLRLRRLQAEPTTEEAVDRQLKLAVTDLGSQRPFFLPPVLDKKKVERPFIEKRQVVVKEVVWTLDESMFAQRKKENEARDLFDTEKVHNQQLSLDWQRVVSKTRFRKMVARGDLGVKNGGQRLEEELGEVRQELEKHAGLIRSAFTYYSMSAGGITSSDILQMGANVWLNFCNDAGIVHPTQRGCTVQDLQTIFISVNFEEESETAEAEANDDDAMMRFEFMEGIVRAAFGKYIASKQLTDMSDAVARLLAEICECPDLPPEARVDPNDFRCNRFYTEQVEAVLKEYHDLLFAAFKLYKARDRCKLFWPEHWAAFLDSNKLLGLATGVERREAKLIYGWSQALVTDELRRRQRAVSLTFWDFVEAVARLADLISAPDHEDIIAYFLEEGEEPPELDRLVYEYYRHVGDAGTDRKRASAELVASPSRPLEVKLRLLLEYLVVSLREAWGGKDAKDVATKVLKMATYLSGGIEMG</sequence>
<feature type="region of interest" description="Disordered" evidence="1">
    <location>
        <begin position="113"/>
        <end position="137"/>
    </location>
</feature>
<evidence type="ECO:0000256" key="1">
    <source>
        <dbReference type="SAM" id="MobiDB-lite"/>
    </source>
</evidence>
<reference evidence="2" key="1">
    <citation type="journal article" date="2020" name="bioRxiv">
        <title>Comparative genomics of Chlamydomonas.</title>
        <authorList>
            <person name="Craig R.J."/>
            <person name="Hasan A.R."/>
            <person name="Ness R.W."/>
            <person name="Keightley P.D."/>
        </authorList>
    </citation>
    <scope>NUCLEOTIDE SEQUENCE</scope>
    <source>
        <strain evidence="2">CCAP 11/173</strain>
    </source>
</reference>
<feature type="region of interest" description="Disordered" evidence="1">
    <location>
        <begin position="432"/>
        <end position="564"/>
    </location>
</feature>
<feature type="compositionally biased region" description="Low complexity" evidence="1">
    <location>
        <begin position="233"/>
        <end position="265"/>
    </location>
</feature>
<dbReference type="AlphaFoldDB" id="A0A835WS75"/>
<evidence type="ECO:0000313" key="2">
    <source>
        <dbReference type="EMBL" id="KAG2452449.1"/>
    </source>
</evidence>
<gene>
    <name evidence="2" type="ORF">HYH02_002691</name>
</gene>
<dbReference type="EMBL" id="JAEHOD010000005">
    <property type="protein sequence ID" value="KAG2452449.1"/>
    <property type="molecule type" value="Genomic_DNA"/>
</dbReference>
<feature type="compositionally biased region" description="Low complexity" evidence="1">
    <location>
        <begin position="388"/>
        <end position="402"/>
    </location>
</feature>
<feature type="compositionally biased region" description="Low complexity" evidence="1">
    <location>
        <begin position="288"/>
        <end position="299"/>
    </location>
</feature>